<dbReference type="PANTHER" id="PTHR13285:SF18">
    <property type="entry name" value="PROTEIN-CYSTEINE N-PALMITOYLTRANSFERASE RASP"/>
    <property type="match status" value="1"/>
</dbReference>
<reference evidence="5" key="4">
    <citation type="submission" date="2025-05" db="UniProtKB">
        <authorList>
            <consortium name="EnsemblFungi"/>
        </authorList>
    </citation>
    <scope>IDENTIFICATION</scope>
    <source>
        <strain evidence="5">isolate 1-1 / race 1 (BBBD)</strain>
    </source>
</reference>
<protein>
    <submittedName>
        <fullName evidence="4 5">Uncharacterized protein</fullName>
    </submittedName>
</protein>
<dbReference type="GO" id="GO:0008374">
    <property type="term" value="F:O-acyltransferase activity"/>
    <property type="evidence" value="ECO:0007669"/>
    <property type="project" value="TreeGrafter"/>
</dbReference>
<dbReference type="InterPro" id="IPR051085">
    <property type="entry name" value="MB_O-acyltransferase"/>
</dbReference>
<dbReference type="GO" id="GO:0005783">
    <property type="term" value="C:endoplasmic reticulum"/>
    <property type="evidence" value="ECO:0007669"/>
    <property type="project" value="TreeGrafter"/>
</dbReference>
<keyword evidence="3" id="KW-0812">Transmembrane</keyword>
<reference evidence="4" key="2">
    <citation type="submission" date="2016-05" db="EMBL/GenBank/DDBJ databases">
        <title>Comparative analysis highlights variable genome content of wheat rusts and divergence of the mating loci.</title>
        <authorList>
            <person name="Cuomo C.A."/>
            <person name="Bakkeren G."/>
            <person name="Szabo L."/>
            <person name="Khalil H."/>
            <person name="Joly D."/>
            <person name="Goldberg J."/>
            <person name="Young S."/>
            <person name="Zeng Q."/>
            <person name="Fellers J."/>
        </authorList>
    </citation>
    <scope>NUCLEOTIDE SEQUENCE [LARGE SCALE GENOMIC DNA]</scope>
    <source>
        <strain evidence="4">1-1 BBBD Race 1</strain>
    </source>
</reference>
<keyword evidence="6" id="KW-1185">Reference proteome</keyword>
<sequence length="158" mass="17062">MERSNRSPGISIQSPQTVRFLRCAGSPPGKHQPRSRGLAFERWRGWGGPGESSGPTGAGRPFARGIPAQRHPLRREPHGRPQHLVALGGAANVLSMMSANLVGFSIGVAGVQMMWRELLGSWAGLQVLAAILVVVFCAVQVMIEYRAAEAREGIQRKC</sequence>
<evidence type="ECO:0000313" key="5">
    <source>
        <dbReference type="EnsemblFungi" id="PTTG_26840-t43_1-p1"/>
    </source>
</evidence>
<dbReference type="EnsemblFungi" id="PTTG_26840-t43_1">
    <property type="protein sequence ID" value="PTTG_26840-t43_1-p1"/>
    <property type="gene ID" value="PTTG_26840"/>
</dbReference>
<dbReference type="STRING" id="630390.A0A180GRD2"/>
<feature type="region of interest" description="Disordered" evidence="2">
    <location>
        <begin position="45"/>
        <end position="80"/>
    </location>
</feature>
<feature type="transmembrane region" description="Helical" evidence="3">
    <location>
        <begin position="123"/>
        <end position="143"/>
    </location>
</feature>
<feature type="transmembrane region" description="Helical" evidence="3">
    <location>
        <begin position="84"/>
        <end position="111"/>
    </location>
</feature>
<evidence type="ECO:0000256" key="2">
    <source>
        <dbReference type="SAM" id="MobiDB-lite"/>
    </source>
</evidence>
<dbReference type="Proteomes" id="UP000005240">
    <property type="component" value="Unassembled WGS sequence"/>
</dbReference>
<dbReference type="VEuPathDB" id="FungiDB:PTTG_26840"/>
<reference evidence="4" key="1">
    <citation type="submission" date="2009-11" db="EMBL/GenBank/DDBJ databases">
        <authorList>
            <consortium name="The Broad Institute Genome Sequencing Platform"/>
            <person name="Ward D."/>
            <person name="Feldgarden M."/>
            <person name="Earl A."/>
            <person name="Young S.K."/>
            <person name="Zeng Q."/>
            <person name="Koehrsen M."/>
            <person name="Alvarado L."/>
            <person name="Berlin A."/>
            <person name="Bochicchio J."/>
            <person name="Borenstein D."/>
            <person name="Chapman S.B."/>
            <person name="Chen Z."/>
            <person name="Engels R."/>
            <person name="Freedman E."/>
            <person name="Gellesch M."/>
            <person name="Goldberg J."/>
            <person name="Griggs A."/>
            <person name="Gujja S."/>
            <person name="Heilman E."/>
            <person name="Heiman D."/>
            <person name="Hepburn T."/>
            <person name="Howarth C."/>
            <person name="Jen D."/>
            <person name="Larson L."/>
            <person name="Lewis B."/>
            <person name="Mehta T."/>
            <person name="Park D."/>
            <person name="Pearson M."/>
            <person name="Roberts A."/>
            <person name="Saif S."/>
            <person name="Shea T."/>
            <person name="Shenoy N."/>
            <person name="Sisk P."/>
            <person name="Stolte C."/>
            <person name="Sykes S."/>
            <person name="Thomson T."/>
            <person name="Walk T."/>
            <person name="White J."/>
            <person name="Yandava C."/>
            <person name="Izard J."/>
            <person name="Baranova O.V."/>
            <person name="Blanton J.M."/>
            <person name="Tanner A.C."/>
            <person name="Dewhirst F.E."/>
            <person name="Haas B."/>
            <person name="Nusbaum C."/>
            <person name="Birren B."/>
        </authorList>
    </citation>
    <scope>NUCLEOTIDE SEQUENCE [LARGE SCALE GENOMIC DNA]</scope>
    <source>
        <strain evidence="4">1-1 BBBD Race 1</strain>
    </source>
</reference>
<organism evidence="4">
    <name type="scientific">Puccinia triticina (isolate 1-1 / race 1 (BBBD))</name>
    <name type="common">Brown leaf rust fungus</name>
    <dbReference type="NCBI Taxonomy" id="630390"/>
    <lineage>
        <taxon>Eukaryota</taxon>
        <taxon>Fungi</taxon>
        <taxon>Dikarya</taxon>
        <taxon>Basidiomycota</taxon>
        <taxon>Pucciniomycotina</taxon>
        <taxon>Pucciniomycetes</taxon>
        <taxon>Pucciniales</taxon>
        <taxon>Pucciniaceae</taxon>
        <taxon>Puccinia</taxon>
    </lineage>
</organism>
<comment type="similarity">
    <text evidence="1">Belongs to the membrane-bound acyltransferase family.</text>
</comment>
<evidence type="ECO:0000313" key="6">
    <source>
        <dbReference type="Proteomes" id="UP000005240"/>
    </source>
</evidence>
<dbReference type="GO" id="GO:0016020">
    <property type="term" value="C:membrane"/>
    <property type="evidence" value="ECO:0007669"/>
    <property type="project" value="GOC"/>
</dbReference>
<name>A0A180GRD2_PUCT1</name>
<evidence type="ECO:0000256" key="3">
    <source>
        <dbReference type="SAM" id="Phobius"/>
    </source>
</evidence>
<dbReference type="EMBL" id="ADAS02000035">
    <property type="protein sequence ID" value="OAV94842.1"/>
    <property type="molecule type" value="Genomic_DNA"/>
</dbReference>
<evidence type="ECO:0000313" key="4">
    <source>
        <dbReference type="EMBL" id="OAV94842.1"/>
    </source>
</evidence>
<dbReference type="GO" id="GO:0006506">
    <property type="term" value="P:GPI anchor biosynthetic process"/>
    <property type="evidence" value="ECO:0007669"/>
    <property type="project" value="TreeGrafter"/>
</dbReference>
<dbReference type="OrthoDB" id="420606at2759"/>
<dbReference type="AlphaFoldDB" id="A0A180GRD2"/>
<keyword evidence="3" id="KW-0472">Membrane</keyword>
<dbReference type="PANTHER" id="PTHR13285">
    <property type="entry name" value="ACYLTRANSFERASE"/>
    <property type="match status" value="1"/>
</dbReference>
<accession>A0A180GRD2</accession>
<proteinExistence type="inferred from homology"/>
<keyword evidence="3" id="KW-1133">Transmembrane helix</keyword>
<reference evidence="5 6" key="3">
    <citation type="journal article" date="2017" name="G3 (Bethesda)">
        <title>Comparative analysis highlights variable genome content of wheat rusts and divergence of the mating loci.</title>
        <authorList>
            <person name="Cuomo C.A."/>
            <person name="Bakkeren G."/>
            <person name="Khalil H.B."/>
            <person name="Panwar V."/>
            <person name="Joly D."/>
            <person name="Linning R."/>
            <person name="Sakthikumar S."/>
            <person name="Song X."/>
            <person name="Adiconis X."/>
            <person name="Fan L."/>
            <person name="Goldberg J.M."/>
            <person name="Levin J.Z."/>
            <person name="Young S."/>
            <person name="Zeng Q."/>
            <person name="Anikster Y."/>
            <person name="Bruce M."/>
            <person name="Wang M."/>
            <person name="Yin C."/>
            <person name="McCallum B."/>
            <person name="Szabo L.J."/>
            <person name="Hulbert S."/>
            <person name="Chen X."/>
            <person name="Fellers J.P."/>
        </authorList>
    </citation>
    <scope>NUCLEOTIDE SEQUENCE</scope>
    <source>
        <strain evidence="6">Isolate 1-1 / race 1 (BBBD)</strain>
        <strain evidence="5">isolate 1-1 / race 1 (BBBD)</strain>
    </source>
</reference>
<evidence type="ECO:0000256" key="1">
    <source>
        <dbReference type="ARBA" id="ARBA00010323"/>
    </source>
</evidence>
<gene>
    <name evidence="4" type="ORF">PTTG_26840</name>
</gene>